<dbReference type="AlphaFoldDB" id="A0A5E8B4I3"/>
<dbReference type="FunFam" id="1.25.10.10:FF:000251">
    <property type="entry name" value="AP-3 complex subunit delta"/>
    <property type="match status" value="1"/>
</dbReference>
<evidence type="ECO:0000256" key="2">
    <source>
        <dbReference type="ARBA" id="ARBA00006613"/>
    </source>
</evidence>
<dbReference type="InterPro" id="IPR017105">
    <property type="entry name" value="AP3_complex_dsu"/>
</dbReference>
<feature type="compositionally biased region" description="Polar residues" evidence="9">
    <location>
        <begin position="752"/>
        <end position="766"/>
    </location>
</feature>
<evidence type="ECO:0000256" key="8">
    <source>
        <dbReference type="PIRNR" id="PIRNR037092"/>
    </source>
</evidence>
<evidence type="ECO:0000256" key="5">
    <source>
        <dbReference type="ARBA" id="ARBA00022737"/>
    </source>
</evidence>
<dbReference type="PANTHER" id="PTHR22781">
    <property type="entry name" value="DELTA ADAPTIN-RELATED"/>
    <property type="match status" value="1"/>
</dbReference>
<dbReference type="GO" id="GO:0005794">
    <property type="term" value="C:Golgi apparatus"/>
    <property type="evidence" value="ECO:0007669"/>
    <property type="project" value="UniProtKB-SubCell"/>
</dbReference>
<comment type="subcellular location">
    <subcellularLocation>
        <location evidence="1">Cytoplasmic vesicle</location>
        <location evidence="1">Clathrin-coated vesicle membrane</location>
        <topology evidence="1">Peripheral membrane protein</topology>
        <orientation evidence="1">Cytoplasmic side</orientation>
    </subcellularLocation>
    <subcellularLocation>
        <location evidence="8">Golgi apparatus</location>
    </subcellularLocation>
</comment>
<keyword evidence="4 8" id="KW-0813">Transport</keyword>
<dbReference type="PIRSF" id="PIRSF037092">
    <property type="entry name" value="AP3_complex_delta"/>
    <property type="match status" value="1"/>
</dbReference>
<feature type="region of interest" description="Disordered" evidence="9">
    <location>
        <begin position="939"/>
        <end position="972"/>
    </location>
</feature>
<name>A0A5E8B4I3_9ASCO</name>
<dbReference type="Proteomes" id="UP000398389">
    <property type="component" value="Unassembled WGS sequence"/>
</dbReference>
<dbReference type="OrthoDB" id="10264595at2759"/>
<evidence type="ECO:0000256" key="1">
    <source>
        <dbReference type="ARBA" id="ARBA00004145"/>
    </source>
</evidence>
<evidence type="ECO:0000313" key="11">
    <source>
        <dbReference type="EMBL" id="VVT43800.1"/>
    </source>
</evidence>
<dbReference type="GO" id="GO:0030665">
    <property type="term" value="C:clathrin-coated vesicle membrane"/>
    <property type="evidence" value="ECO:0007669"/>
    <property type="project" value="UniProtKB-SubCell"/>
</dbReference>
<gene>
    <name evidence="11" type="ORF">SAPINGB_P000152</name>
</gene>
<keyword evidence="8" id="KW-0333">Golgi apparatus</keyword>
<dbReference type="GeneID" id="43578976"/>
<comment type="subunit">
    <text evidence="8">Adaptor protein complex 3 (AP-3) is a heterotetramer.</text>
</comment>
<feature type="region of interest" description="Disordered" evidence="9">
    <location>
        <begin position="750"/>
        <end position="844"/>
    </location>
</feature>
<keyword evidence="5" id="KW-0677">Repeat</keyword>
<feature type="domain" description="Clathrin/coatomer adaptor adaptin-like N-terminal" evidence="10">
    <location>
        <begin position="42"/>
        <end position="619"/>
    </location>
</feature>
<dbReference type="Pfam" id="PF01602">
    <property type="entry name" value="Adaptin_N"/>
    <property type="match status" value="1"/>
</dbReference>
<dbReference type="RefSeq" id="XP_031850767.1">
    <property type="nucleotide sequence ID" value="XM_031994876.1"/>
</dbReference>
<keyword evidence="7" id="KW-0472">Membrane</keyword>
<dbReference type="EMBL" id="CABVLU010000001">
    <property type="protein sequence ID" value="VVT43800.1"/>
    <property type="molecule type" value="Genomic_DNA"/>
</dbReference>
<comment type="function">
    <text evidence="8">Part of the AP-3 complex, an adaptor-related complex which is not clathrin-associated. The complex is associated with the Golgi region as well as more peripheral structures. It facilitates the budding of vesicles from the Golgi membrane.</text>
</comment>
<feature type="compositionally biased region" description="Basic residues" evidence="9">
    <location>
        <begin position="896"/>
        <end position="914"/>
    </location>
</feature>
<organism evidence="11 12">
    <name type="scientific">Magnusiomyces paraingens</name>
    <dbReference type="NCBI Taxonomy" id="2606893"/>
    <lineage>
        <taxon>Eukaryota</taxon>
        <taxon>Fungi</taxon>
        <taxon>Dikarya</taxon>
        <taxon>Ascomycota</taxon>
        <taxon>Saccharomycotina</taxon>
        <taxon>Dipodascomycetes</taxon>
        <taxon>Dipodascales</taxon>
        <taxon>Dipodascaceae</taxon>
        <taxon>Magnusiomyces</taxon>
    </lineage>
</organism>
<feature type="compositionally biased region" description="Low complexity" evidence="9">
    <location>
        <begin position="939"/>
        <end position="955"/>
    </location>
</feature>
<feature type="compositionally biased region" description="Low complexity" evidence="9">
    <location>
        <begin position="828"/>
        <end position="839"/>
    </location>
</feature>
<dbReference type="GO" id="GO:0006623">
    <property type="term" value="P:protein targeting to vacuole"/>
    <property type="evidence" value="ECO:0007669"/>
    <property type="project" value="TreeGrafter"/>
</dbReference>
<protein>
    <recommendedName>
        <fullName evidence="3 8">AP-3 complex subunit delta</fullName>
    </recommendedName>
</protein>
<proteinExistence type="inferred from homology"/>
<dbReference type="InterPro" id="IPR002553">
    <property type="entry name" value="Clathrin/coatomer_adapt-like_N"/>
</dbReference>
<dbReference type="GO" id="GO:0030123">
    <property type="term" value="C:AP-3 adaptor complex"/>
    <property type="evidence" value="ECO:0007669"/>
    <property type="project" value="InterPro"/>
</dbReference>
<evidence type="ECO:0000256" key="9">
    <source>
        <dbReference type="SAM" id="MobiDB-lite"/>
    </source>
</evidence>
<dbReference type="GO" id="GO:0006896">
    <property type="term" value="P:Golgi to vacuole transport"/>
    <property type="evidence" value="ECO:0007669"/>
    <property type="project" value="TreeGrafter"/>
</dbReference>
<reference evidence="11 12" key="1">
    <citation type="submission" date="2019-09" db="EMBL/GenBank/DDBJ databases">
        <authorList>
            <person name="Brejova B."/>
        </authorList>
    </citation>
    <scope>NUCLEOTIDE SEQUENCE [LARGE SCALE GENOMIC DNA]</scope>
</reference>
<dbReference type="SUPFAM" id="SSF48371">
    <property type="entry name" value="ARM repeat"/>
    <property type="match status" value="1"/>
</dbReference>
<evidence type="ECO:0000256" key="7">
    <source>
        <dbReference type="ARBA" id="ARBA00023136"/>
    </source>
</evidence>
<comment type="similarity">
    <text evidence="2 8">Belongs to the adaptor complexes large subunit family.</text>
</comment>
<evidence type="ECO:0000256" key="3">
    <source>
        <dbReference type="ARBA" id="ARBA00015717"/>
    </source>
</evidence>
<keyword evidence="12" id="KW-1185">Reference proteome</keyword>
<feature type="compositionally biased region" description="Basic residues" evidence="9">
    <location>
        <begin position="956"/>
        <end position="972"/>
    </location>
</feature>
<evidence type="ECO:0000256" key="4">
    <source>
        <dbReference type="ARBA" id="ARBA00022448"/>
    </source>
</evidence>
<dbReference type="PANTHER" id="PTHR22781:SF12">
    <property type="entry name" value="AP-3 COMPLEX SUBUNIT DELTA-1"/>
    <property type="match status" value="1"/>
</dbReference>
<accession>A0A5E8B4I3</accession>
<dbReference type="InterPro" id="IPR011989">
    <property type="entry name" value="ARM-like"/>
</dbReference>
<dbReference type="InterPro" id="IPR016024">
    <property type="entry name" value="ARM-type_fold"/>
</dbReference>
<keyword evidence="6 8" id="KW-0653">Protein transport</keyword>
<sequence>MSLASRDEARNRLRPFGIVFEKNLEALIRGIRAAKDATSREKFLNDSLAECRVEAASPDMEVKTQAVLKLAYLEMYGYDMSWASFHVLEVMSSSRFQQKRIGYLAATQSFRDDTDVLMLTTNLLKKDLNSVHHLEIAVALGGAASIVTPSLAQDLSDDIIKMLNHSKPYIRKKAILAMYRVFLQYPEALRASFSRLKDKLSDPDPSVVSATVNVICELAKTNSKNYLVLAPPLYELLTTSSNNWMLIKILKLFSSLAPQEPRLKAKLIPPILDLINKTSATSLLYECINCIVSGGMLDADDYDIANTCVEKLRIFLETSDQNLKFVALLALSKIIKIHPQFVFSNEDTILSCVDDPDITIRQRALDMVSGVVNEDNISEIVYKLKSQLTPGMSSIGLGKDHATMLRDSGRGDISIPKSYRILVIRKIIEICKKDMYKYLPEFEWYVSILVELLQLADGADEVAEEIGQQLRDIAVRVVEVRDTVVAASVNIASRQYAYSKMPSALPSVLWVVGEYSDFLHSPVETIYTISQFLQSLSSSITGVFDDATNITVSVISIGIQALAKIFAHYVSMPVGWTQNRSMVIETCTSRLVKFFELYSNSLNFEIQERATEFLELFKLVQQALDEHPKDALEAPGLLTIALPSLFNLHEINPVAPGSQLHIPVPVDLDLDTEIYPSYITTDDSELFEEEDWDVLGGGGNIQSLPVGLESSENEWKSSVAKIILSNENENAEEAQRRKLERLERLRDDPFYISTNNTPHDSRSITPDFSAPKATSPDNLLDLDSIPVSRLEITPGGITPRRKPKTKVSILQDEFIPGTPGSDAESINTGRRGSTSSGTSAIGAKDKSVKKFQSAFRLNASGLESFDLNAPEPVDTAIEEEVQKLREKLAKAEEVPKKKKKKRVEGETKKKKSKRTVVEAEPTVESDNINTVIATEVEPAGEPAAEGPTETPVVKVVAKKKKKSTKTRKATIE</sequence>
<evidence type="ECO:0000313" key="12">
    <source>
        <dbReference type="Proteomes" id="UP000398389"/>
    </source>
</evidence>
<dbReference type="GO" id="GO:0010008">
    <property type="term" value="C:endosome membrane"/>
    <property type="evidence" value="ECO:0007669"/>
    <property type="project" value="TreeGrafter"/>
</dbReference>
<evidence type="ECO:0000256" key="6">
    <source>
        <dbReference type="ARBA" id="ARBA00022927"/>
    </source>
</evidence>
<evidence type="ECO:0000259" key="10">
    <source>
        <dbReference type="Pfam" id="PF01602"/>
    </source>
</evidence>
<feature type="region of interest" description="Disordered" evidence="9">
    <location>
        <begin position="890"/>
        <end position="921"/>
    </location>
</feature>
<dbReference type="Gene3D" id="1.25.10.10">
    <property type="entry name" value="Leucine-rich Repeat Variant"/>
    <property type="match status" value="1"/>
</dbReference>